<organism evidence="3 4">
    <name type="scientific">Vagococcus allomyrinae</name>
    <dbReference type="NCBI Taxonomy" id="2794353"/>
    <lineage>
        <taxon>Bacteria</taxon>
        <taxon>Bacillati</taxon>
        <taxon>Bacillota</taxon>
        <taxon>Bacilli</taxon>
        <taxon>Lactobacillales</taxon>
        <taxon>Enterococcaceae</taxon>
        <taxon>Vagococcus</taxon>
    </lineage>
</organism>
<feature type="domain" description="HTH cro/C1-type" evidence="2">
    <location>
        <begin position="7"/>
        <end position="61"/>
    </location>
</feature>
<proteinExistence type="predicted"/>
<dbReference type="InterPro" id="IPR010982">
    <property type="entry name" value="Lambda_DNA-bd_dom_sf"/>
</dbReference>
<dbReference type="RefSeq" id="WP_209526689.1">
    <property type="nucleotide sequence ID" value="NZ_JAEEGA010000004.1"/>
</dbReference>
<dbReference type="SUPFAM" id="SSF47413">
    <property type="entry name" value="lambda repressor-like DNA-binding domains"/>
    <property type="match status" value="1"/>
</dbReference>
<evidence type="ECO:0000259" key="2">
    <source>
        <dbReference type="PROSITE" id="PS50943"/>
    </source>
</evidence>
<protein>
    <submittedName>
        <fullName evidence="3">Helix-turn-helix transcriptional regulator</fullName>
    </submittedName>
</protein>
<name>A0A940P9R4_9ENTE</name>
<accession>A0A940P9R4</accession>
<gene>
    <name evidence="3" type="ORF">I6N95_08540</name>
</gene>
<comment type="caution">
    <text evidence="3">The sequence shown here is derived from an EMBL/GenBank/DDBJ whole genome shotgun (WGS) entry which is preliminary data.</text>
</comment>
<sequence length="67" mass="7629">MAVSNRIKELREQKNLMQKEVADALGVSRQTMTAIETGKYNPSLELTLKIAKFFNQPVEAIFSLEEE</sequence>
<dbReference type="PROSITE" id="PS50943">
    <property type="entry name" value="HTH_CROC1"/>
    <property type="match status" value="1"/>
</dbReference>
<dbReference type="EMBL" id="JAEEGA010000004">
    <property type="protein sequence ID" value="MBP1041049.1"/>
    <property type="molecule type" value="Genomic_DNA"/>
</dbReference>
<dbReference type="GO" id="GO:0003677">
    <property type="term" value="F:DNA binding"/>
    <property type="evidence" value="ECO:0007669"/>
    <property type="project" value="UniProtKB-KW"/>
</dbReference>
<dbReference type="AlphaFoldDB" id="A0A940P9R4"/>
<dbReference type="Gene3D" id="1.10.260.40">
    <property type="entry name" value="lambda repressor-like DNA-binding domains"/>
    <property type="match status" value="1"/>
</dbReference>
<dbReference type="PANTHER" id="PTHR46558">
    <property type="entry name" value="TRACRIPTIONAL REGULATORY PROTEIN-RELATED-RELATED"/>
    <property type="match status" value="1"/>
</dbReference>
<evidence type="ECO:0000256" key="1">
    <source>
        <dbReference type="ARBA" id="ARBA00023125"/>
    </source>
</evidence>
<dbReference type="SMART" id="SM00530">
    <property type="entry name" value="HTH_XRE"/>
    <property type="match status" value="1"/>
</dbReference>
<dbReference type="CDD" id="cd00093">
    <property type="entry name" value="HTH_XRE"/>
    <property type="match status" value="1"/>
</dbReference>
<dbReference type="PANTHER" id="PTHR46558:SF9">
    <property type="entry name" value="TRANSCRIPTIONAL REGULATOR, PBSX FAMILY"/>
    <property type="match status" value="1"/>
</dbReference>
<keyword evidence="4" id="KW-1185">Reference proteome</keyword>
<dbReference type="Pfam" id="PF01381">
    <property type="entry name" value="HTH_3"/>
    <property type="match status" value="1"/>
</dbReference>
<evidence type="ECO:0000313" key="4">
    <source>
        <dbReference type="Proteomes" id="UP000674938"/>
    </source>
</evidence>
<dbReference type="InterPro" id="IPR001387">
    <property type="entry name" value="Cro/C1-type_HTH"/>
</dbReference>
<evidence type="ECO:0000313" key="3">
    <source>
        <dbReference type="EMBL" id="MBP1041049.1"/>
    </source>
</evidence>
<dbReference type="Proteomes" id="UP000674938">
    <property type="component" value="Unassembled WGS sequence"/>
</dbReference>
<keyword evidence="1" id="KW-0238">DNA-binding</keyword>
<reference evidence="3" key="1">
    <citation type="submission" date="2020-12" db="EMBL/GenBank/DDBJ databases">
        <title>Vagococcus allomyrinae sp. nov. and Enterococcus lavae sp. nov., isolated from the larvae of Allomyrina dichotoma.</title>
        <authorList>
            <person name="Lee S.D."/>
        </authorList>
    </citation>
    <scope>NUCLEOTIDE SEQUENCE</scope>
    <source>
        <strain evidence="3">BWB3-3</strain>
    </source>
</reference>